<keyword evidence="1 3" id="KW-0378">Hydrolase</keyword>
<organism evidence="5 6">
    <name type="scientific">Symbiodinium microadriaticum</name>
    <name type="common">Dinoflagellate</name>
    <name type="synonym">Zooxanthella microadriatica</name>
    <dbReference type="NCBI Taxonomy" id="2951"/>
    <lineage>
        <taxon>Eukaryota</taxon>
        <taxon>Sar</taxon>
        <taxon>Alveolata</taxon>
        <taxon>Dinophyceae</taxon>
        <taxon>Suessiales</taxon>
        <taxon>Symbiodiniaceae</taxon>
        <taxon>Symbiodinium</taxon>
    </lineage>
</organism>
<dbReference type="PRINTS" id="PR00830">
    <property type="entry name" value="ENDOLAPTASE"/>
</dbReference>
<dbReference type="PANTHER" id="PTHR10046">
    <property type="entry name" value="ATP DEPENDENT LON PROTEASE FAMILY MEMBER"/>
    <property type="match status" value="1"/>
</dbReference>
<dbReference type="InterPro" id="IPR027065">
    <property type="entry name" value="Lon_Prtase"/>
</dbReference>
<sequence>MFRRFTSFVRYRDPFKGEDIHVHFPAGGIPKDGPSAGVAVLLALASLVLNRPVRSDTAVTGEVTLRGHVLPVGGIRDKVLAAIRGGVKHVLLPVANKRHVKEDIPAKSLEGVQIHYLKTVDEALDWVFGSAEAPVNLDLATSSRWHFAASWADHTPELSDNANDEHEVQALAAGSILQPHLPTRRSTAMYPAQTCLRLAACPI</sequence>
<dbReference type="GO" id="GO:0005524">
    <property type="term" value="F:ATP binding"/>
    <property type="evidence" value="ECO:0007669"/>
    <property type="project" value="InterPro"/>
</dbReference>
<evidence type="ECO:0000256" key="1">
    <source>
        <dbReference type="ARBA" id="ARBA00022801"/>
    </source>
</evidence>
<evidence type="ECO:0000256" key="2">
    <source>
        <dbReference type="ARBA" id="ARBA00022825"/>
    </source>
</evidence>
<dbReference type="Proteomes" id="UP000186817">
    <property type="component" value="Unassembled WGS sequence"/>
</dbReference>
<reference evidence="5 6" key="1">
    <citation type="submission" date="2016-02" db="EMBL/GenBank/DDBJ databases">
        <title>Genome analysis of coral dinoflagellate symbionts highlights evolutionary adaptations to a symbiotic lifestyle.</title>
        <authorList>
            <person name="Aranda M."/>
            <person name="Li Y."/>
            <person name="Liew Y.J."/>
            <person name="Baumgarten S."/>
            <person name="Simakov O."/>
            <person name="Wilson M."/>
            <person name="Piel J."/>
            <person name="Ashoor H."/>
            <person name="Bougouffa S."/>
            <person name="Bajic V.B."/>
            <person name="Ryu T."/>
            <person name="Ravasi T."/>
            <person name="Bayer T."/>
            <person name="Micklem G."/>
            <person name="Kim H."/>
            <person name="Bhak J."/>
            <person name="Lajeunesse T.C."/>
            <person name="Voolstra C.R."/>
        </authorList>
    </citation>
    <scope>NUCLEOTIDE SEQUENCE [LARGE SCALE GENOMIC DNA]</scope>
    <source>
        <strain evidence="5 6">CCMP2467</strain>
    </source>
</reference>
<dbReference type="GO" id="GO:0006508">
    <property type="term" value="P:proteolysis"/>
    <property type="evidence" value="ECO:0007669"/>
    <property type="project" value="UniProtKB-KW"/>
</dbReference>
<evidence type="ECO:0000259" key="4">
    <source>
        <dbReference type="PROSITE" id="PS51786"/>
    </source>
</evidence>
<keyword evidence="2 3" id="KW-0720">Serine protease</keyword>
<dbReference type="OrthoDB" id="2411602at2759"/>
<dbReference type="InterPro" id="IPR014721">
    <property type="entry name" value="Ribsml_uS5_D2-typ_fold_subgr"/>
</dbReference>
<keyword evidence="6" id="KW-1185">Reference proteome</keyword>
<accession>A0A1Q9C3Q4</accession>
<name>A0A1Q9C3Q4_SYMMI</name>
<dbReference type="GO" id="GO:0004176">
    <property type="term" value="F:ATP-dependent peptidase activity"/>
    <property type="evidence" value="ECO:0007669"/>
    <property type="project" value="UniProtKB-UniRule"/>
</dbReference>
<evidence type="ECO:0000313" key="5">
    <source>
        <dbReference type="EMBL" id="OLP77550.1"/>
    </source>
</evidence>
<dbReference type="EMBL" id="LSRX01001745">
    <property type="protein sequence ID" value="OLP77550.1"/>
    <property type="molecule type" value="Genomic_DNA"/>
</dbReference>
<feature type="active site" evidence="3">
    <location>
        <position position="35"/>
    </location>
</feature>
<dbReference type="PROSITE" id="PS51786">
    <property type="entry name" value="LON_PROTEOLYTIC"/>
    <property type="match status" value="1"/>
</dbReference>
<evidence type="ECO:0000313" key="6">
    <source>
        <dbReference type="Proteomes" id="UP000186817"/>
    </source>
</evidence>
<proteinExistence type="inferred from homology"/>
<dbReference type="InterPro" id="IPR020568">
    <property type="entry name" value="Ribosomal_Su5_D2-typ_SF"/>
</dbReference>
<dbReference type="InterPro" id="IPR008269">
    <property type="entry name" value="Lon_proteolytic"/>
</dbReference>
<keyword evidence="3 5" id="KW-0645">Protease</keyword>
<dbReference type="Pfam" id="PF05362">
    <property type="entry name" value="Lon_C"/>
    <property type="match status" value="1"/>
</dbReference>
<comment type="caution">
    <text evidence="5">The sequence shown here is derived from an EMBL/GenBank/DDBJ whole genome shotgun (WGS) entry which is preliminary data.</text>
</comment>
<gene>
    <name evidence="5" type="primary">lon</name>
    <name evidence="5" type="ORF">AK812_SmicGene42380</name>
</gene>
<dbReference type="InterPro" id="IPR008268">
    <property type="entry name" value="Peptidase_S16_AS"/>
</dbReference>
<feature type="active site" evidence="3">
    <location>
        <position position="78"/>
    </location>
</feature>
<dbReference type="Gene3D" id="3.30.230.10">
    <property type="match status" value="1"/>
</dbReference>
<dbReference type="SUPFAM" id="SSF54211">
    <property type="entry name" value="Ribosomal protein S5 domain 2-like"/>
    <property type="match status" value="1"/>
</dbReference>
<dbReference type="GO" id="GO:0030163">
    <property type="term" value="P:protein catabolic process"/>
    <property type="evidence" value="ECO:0007669"/>
    <property type="project" value="InterPro"/>
</dbReference>
<dbReference type="GO" id="GO:0004252">
    <property type="term" value="F:serine-type endopeptidase activity"/>
    <property type="evidence" value="ECO:0007669"/>
    <property type="project" value="UniProtKB-UniRule"/>
</dbReference>
<evidence type="ECO:0000256" key="3">
    <source>
        <dbReference type="PROSITE-ProRule" id="PRU01122"/>
    </source>
</evidence>
<feature type="domain" description="Lon proteolytic" evidence="4">
    <location>
        <begin position="1"/>
        <end position="130"/>
    </location>
</feature>
<comment type="similarity">
    <text evidence="3">Belongs to the peptidase S16 family.</text>
</comment>
<protein>
    <submittedName>
        <fullName evidence="5">Lon protease</fullName>
    </submittedName>
</protein>
<dbReference type="PROSITE" id="PS01046">
    <property type="entry name" value="LON_SER"/>
    <property type="match status" value="1"/>
</dbReference>
<dbReference type="AlphaFoldDB" id="A0A1Q9C3Q4"/>